<sequence length="62" mass="7382">MFSFQEKQKGHAAIKGYQPLQLLPGHKIGKSQIWLPKSRKHSYAARCKIIFYNYKLFLQMQR</sequence>
<dbReference type="AlphaFoldDB" id="A0A3G1KTI0"/>
<evidence type="ECO:0000313" key="2">
    <source>
        <dbReference type="Proteomes" id="UP000323521"/>
    </source>
</evidence>
<organism evidence="1 2">
    <name type="scientific">Formimonas warabiya</name>
    <dbReference type="NCBI Taxonomy" id="1761012"/>
    <lineage>
        <taxon>Bacteria</taxon>
        <taxon>Bacillati</taxon>
        <taxon>Bacillota</taxon>
        <taxon>Clostridia</taxon>
        <taxon>Eubacteriales</taxon>
        <taxon>Peptococcaceae</taxon>
        <taxon>Candidatus Formimonas</taxon>
    </lineage>
</organism>
<name>A0A3G1KTI0_FORW1</name>
<dbReference type="EMBL" id="CP017634">
    <property type="protein sequence ID" value="ATW25813.1"/>
    <property type="molecule type" value="Genomic_DNA"/>
</dbReference>
<keyword evidence="2" id="KW-1185">Reference proteome</keyword>
<gene>
    <name evidence="1" type="ORF">DCMF_14490</name>
</gene>
<dbReference type="KEGG" id="fwa:DCMF_14490"/>
<proteinExistence type="predicted"/>
<dbReference type="Proteomes" id="UP000323521">
    <property type="component" value="Chromosome"/>
</dbReference>
<protein>
    <submittedName>
        <fullName evidence="1">Uncharacterized protein</fullName>
    </submittedName>
</protein>
<reference evidence="1 2" key="1">
    <citation type="submission" date="2016-10" db="EMBL/GenBank/DDBJ databases">
        <title>Complete Genome Sequence of Peptococcaceae strain DCMF.</title>
        <authorList>
            <person name="Edwards R.J."/>
            <person name="Holland S.I."/>
            <person name="Deshpande N.P."/>
            <person name="Wong Y.K."/>
            <person name="Ertan H."/>
            <person name="Manefield M."/>
            <person name="Russell T.L."/>
            <person name="Lee M.J."/>
        </authorList>
    </citation>
    <scope>NUCLEOTIDE SEQUENCE [LARGE SCALE GENOMIC DNA]</scope>
    <source>
        <strain evidence="1 2">DCMF</strain>
    </source>
</reference>
<evidence type="ECO:0000313" key="1">
    <source>
        <dbReference type="EMBL" id="ATW25813.1"/>
    </source>
</evidence>
<accession>A0A3G1KTI0</accession>